<comment type="caution">
    <text evidence="3">The sequence shown here is derived from an EMBL/GenBank/DDBJ whole genome shotgun (WGS) entry which is preliminary data.</text>
</comment>
<evidence type="ECO:0000313" key="3">
    <source>
        <dbReference type="EMBL" id="GIG89266.1"/>
    </source>
</evidence>
<dbReference type="CDD" id="cd03784">
    <property type="entry name" value="GT1_Gtf-like"/>
    <property type="match status" value="1"/>
</dbReference>
<dbReference type="SUPFAM" id="SSF53756">
    <property type="entry name" value="UDP-Glycosyltransferase/glycogen phosphorylase"/>
    <property type="match status" value="1"/>
</dbReference>
<evidence type="ECO:0000313" key="4">
    <source>
        <dbReference type="Proteomes" id="UP000646749"/>
    </source>
</evidence>
<dbReference type="InterPro" id="IPR004276">
    <property type="entry name" value="GlycoTrans_28_N"/>
</dbReference>
<evidence type="ECO:0000259" key="1">
    <source>
        <dbReference type="Pfam" id="PF03033"/>
    </source>
</evidence>
<dbReference type="GO" id="GO:0016740">
    <property type="term" value="F:transferase activity"/>
    <property type="evidence" value="ECO:0007669"/>
    <property type="project" value="UniProtKB-KW"/>
</dbReference>
<dbReference type="EMBL" id="BONW01000019">
    <property type="protein sequence ID" value="GIG89266.1"/>
    <property type="molecule type" value="Genomic_DNA"/>
</dbReference>
<accession>A0ABQ4E4M1</accession>
<organism evidence="3 4">
    <name type="scientific">Plantactinospora endophytica</name>
    <dbReference type="NCBI Taxonomy" id="673535"/>
    <lineage>
        <taxon>Bacteria</taxon>
        <taxon>Bacillati</taxon>
        <taxon>Actinomycetota</taxon>
        <taxon>Actinomycetes</taxon>
        <taxon>Micromonosporales</taxon>
        <taxon>Micromonosporaceae</taxon>
        <taxon>Plantactinospora</taxon>
    </lineage>
</organism>
<dbReference type="PANTHER" id="PTHR48050">
    <property type="entry name" value="STEROL 3-BETA-GLUCOSYLTRANSFERASE"/>
    <property type="match status" value="1"/>
</dbReference>
<dbReference type="Pfam" id="PF03033">
    <property type="entry name" value="Glyco_transf_28"/>
    <property type="match status" value="1"/>
</dbReference>
<dbReference type="PANTHER" id="PTHR48050:SF13">
    <property type="entry name" value="STEROL 3-BETA-GLUCOSYLTRANSFERASE UGT80A2"/>
    <property type="match status" value="1"/>
</dbReference>
<dbReference type="RefSeq" id="WP_203867739.1">
    <property type="nucleotide sequence ID" value="NZ_BONW01000019.1"/>
</dbReference>
<gene>
    <name evidence="3" type="ORF">Pen02_42020</name>
</gene>
<dbReference type="InterPro" id="IPR010610">
    <property type="entry name" value="EryCIII-like_C"/>
</dbReference>
<reference evidence="3 4" key="1">
    <citation type="submission" date="2021-01" db="EMBL/GenBank/DDBJ databases">
        <title>Whole genome shotgun sequence of Plantactinospora endophytica NBRC 110450.</title>
        <authorList>
            <person name="Komaki H."/>
            <person name="Tamura T."/>
        </authorList>
    </citation>
    <scope>NUCLEOTIDE SEQUENCE [LARGE SCALE GENOMIC DNA]</scope>
    <source>
        <strain evidence="3 4">NBRC 110450</strain>
    </source>
</reference>
<evidence type="ECO:0000259" key="2">
    <source>
        <dbReference type="Pfam" id="PF06722"/>
    </source>
</evidence>
<proteinExistence type="predicted"/>
<protein>
    <submittedName>
        <fullName evidence="3">Glycosyl transferase</fullName>
    </submittedName>
</protein>
<dbReference type="InterPro" id="IPR002213">
    <property type="entry name" value="UDP_glucos_trans"/>
</dbReference>
<feature type="domain" description="Erythromycin biosynthesis protein CIII-like C-terminal" evidence="2">
    <location>
        <begin position="293"/>
        <end position="376"/>
    </location>
</feature>
<keyword evidence="3" id="KW-0808">Transferase</keyword>
<keyword evidence="4" id="KW-1185">Reference proteome</keyword>
<name>A0ABQ4E4M1_9ACTN</name>
<dbReference type="Gene3D" id="3.40.50.2000">
    <property type="entry name" value="Glycogen Phosphorylase B"/>
    <property type="match status" value="2"/>
</dbReference>
<dbReference type="Proteomes" id="UP000646749">
    <property type="component" value="Unassembled WGS sequence"/>
</dbReference>
<dbReference type="Pfam" id="PF06722">
    <property type="entry name" value="EryCIII-like_C"/>
    <property type="match status" value="1"/>
</dbReference>
<feature type="domain" description="Glycosyltransferase family 28 N-terminal" evidence="1">
    <location>
        <begin position="3"/>
        <end position="128"/>
    </location>
</feature>
<dbReference type="InterPro" id="IPR050426">
    <property type="entry name" value="Glycosyltransferase_28"/>
</dbReference>
<sequence>MRVLLSTIGSRGDVQPLVALALQLRAVGQEVRLCAPPDFQDWSERLGIPMTPIGHEVRNAVPLGSPGTPVQLSPERRRQLAEATVVTQFETIAAAAEGCDVIVAATALQIAARSLAEVMGIPYVFVAYCPTVLPSPFHAPPIMPLPGGQPLTPANADKRELWAANRQRFNDAFGAVLNSHRASLGLAPVNDVRSHIFTDRPWLAADPVLAPWPDPADPVGFQTGAWMMVDERPLSPELETFLDGGEPPVYFGFGSMSAPQDLGQVMVQAARALGRRAIVSRGWAELSTVDDEPDCLVIGDVDHQALFKRVAAVVHHGGAGTTTAAARAGAPQVIVPQIYDQHYWAERIDRLGLGAAHPAGAPTTDSLTSALKHTLQPSVGARARSIAAGVRTDGTEAAARCLMTVGTRNPS</sequence>